<keyword evidence="2" id="KW-0472">Membrane</keyword>
<accession>A0A3S2VMK5</accession>
<protein>
    <submittedName>
        <fullName evidence="3">Carbon monoxide dehydrogenase</fullName>
    </submittedName>
</protein>
<feature type="compositionally biased region" description="Low complexity" evidence="1">
    <location>
        <begin position="184"/>
        <end position="215"/>
    </location>
</feature>
<organism evidence="3 4">
    <name type="scientific">Hwanghaeella grinnelliae</name>
    <dbReference type="NCBI Taxonomy" id="2500179"/>
    <lineage>
        <taxon>Bacteria</taxon>
        <taxon>Pseudomonadati</taxon>
        <taxon>Pseudomonadota</taxon>
        <taxon>Alphaproteobacteria</taxon>
        <taxon>Rhodospirillales</taxon>
        <taxon>Rhodospirillaceae</taxon>
        <taxon>Hwanghaeella</taxon>
    </lineage>
</organism>
<gene>
    <name evidence="3" type="ORF">EOI86_22395</name>
</gene>
<keyword evidence="2" id="KW-1133">Transmembrane helix</keyword>
<dbReference type="Proteomes" id="UP000287447">
    <property type="component" value="Unassembled WGS sequence"/>
</dbReference>
<evidence type="ECO:0000256" key="1">
    <source>
        <dbReference type="SAM" id="MobiDB-lite"/>
    </source>
</evidence>
<dbReference type="PANTHER" id="PTHR38588:SF1">
    <property type="entry name" value="BLL0334 PROTEIN"/>
    <property type="match status" value="1"/>
</dbReference>
<dbReference type="EMBL" id="SADE01000004">
    <property type="protein sequence ID" value="RVU33885.1"/>
    <property type="molecule type" value="Genomic_DNA"/>
</dbReference>
<dbReference type="InterPro" id="IPR023393">
    <property type="entry name" value="START-like_dom_sf"/>
</dbReference>
<evidence type="ECO:0000256" key="2">
    <source>
        <dbReference type="SAM" id="Phobius"/>
    </source>
</evidence>
<dbReference type="InterPro" id="IPR010419">
    <property type="entry name" value="CO_DH_gsu"/>
</dbReference>
<dbReference type="OrthoDB" id="9787428at2"/>
<dbReference type="SUPFAM" id="SSF55961">
    <property type="entry name" value="Bet v1-like"/>
    <property type="match status" value="1"/>
</dbReference>
<proteinExistence type="predicted"/>
<dbReference type="RefSeq" id="WP_127767915.1">
    <property type="nucleotide sequence ID" value="NZ_SADE01000004.1"/>
</dbReference>
<comment type="caution">
    <text evidence="3">The sequence shown here is derived from an EMBL/GenBank/DDBJ whole genome shotgun (WGS) entry which is preliminary data.</text>
</comment>
<feature type="transmembrane region" description="Helical" evidence="2">
    <location>
        <begin position="238"/>
        <end position="255"/>
    </location>
</feature>
<keyword evidence="4" id="KW-1185">Reference proteome</keyword>
<dbReference type="Gene3D" id="3.30.530.20">
    <property type="match status" value="1"/>
</dbReference>
<feature type="region of interest" description="Disordered" evidence="1">
    <location>
        <begin position="151"/>
        <end position="215"/>
    </location>
</feature>
<dbReference type="AlphaFoldDB" id="A0A3S2VMK5"/>
<evidence type="ECO:0000313" key="4">
    <source>
        <dbReference type="Proteomes" id="UP000287447"/>
    </source>
</evidence>
<feature type="compositionally biased region" description="Pro residues" evidence="1">
    <location>
        <begin position="171"/>
        <end position="183"/>
    </location>
</feature>
<feature type="compositionally biased region" description="Low complexity" evidence="1">
    <location>
        <begin position="154"/>
        <end position="170"/>
    </location>
</feature>
<sequence length="257" mass="25881">MDMKGEERISAPREVVWEALNDPDVLKACIPGCQTLEKTSDTSFSATVQAKVGPVKAKFAGEVSLTDIDPPKGYKISGEGKGGAAGFAKGGAVVSLAEDGDETVLSYEVDANVGGKLAQIGSRLIDSTAKKMAGEFFSKFNEEVMARAGDAGSAPAAADTEAAATAAAAPSPTPAPVEEPAPAAPVEAPVEAPAAEPAAKQAEAPAPASDTDVKAAAAKAATEAVNETSAKRKGLSPVIWVLAVIVAAGLLIYSFNS</sequence>
<name>A0A3S2VMK5_9PROT</name>
<reference evidence="4" key="1">
    <citation type="submission" date="2019-01" db="EMBL/GenBank/DDBJ databases">
        <title>Gri0909 isolated from a small marine red alga.</title>
        <authorList>
            <person name="Kim J."/>
            <person name="Jeong S.E."/>
            <person name="Jeon C.O."/>
        </authorList>
    </citation>
    <scope>NUCLEOTIDE SEQUENCE [LARGE SCALE GENOMIC DNA]</scope>
    <source>
        <strain evidence="4">Gri0909</strain>
    </source>
</reference>
<dbReference type="Pfam" id="PF06240">
    <property type="entry name" value="COXG"/>
    <property type="match status" value="1"/>
</dbReference>
<dbReference type="CDD" id="cd05018">
    <property type="entry name" value="CoxG"/>
    <property type="match status" value="1"/>
</dbReference>
<keyword evidence="2" id="KW-0812">Transmembrane</keyword>
<evidence type="ECO:0000313" key="3">
    <source>
        <dbReference type="EMBL" id="RVU33885.1"/>
    </source>
</evidence>
<dbReference type="PANTHER" id="PTHR38588">
    <property type="entry name" value="BLL0334 PROTEIN"/>
    <property type="match status" value="1"/>
</dbReference>